<keyword evidence="7" id="KW-1015">Disulfide bond</keyword>
<evidence type="ECO:0000256" key="7">
    <source>
        <dbReference type="ARBA" id="ARBA00023157"/>
    </source>
</evidence>
<comment type="subcellular location">
    <subcellularLocation>
        <location evidence="1 8">Cell membrane</location>
        <topology evidence="1 8">Multi-pass membrane protein</topology>
    </subcellularLocation>
</comment>
<dbReference type="Pfam" id="PF07648">
    <property type="entry name" value="Kazal_2"/>
    <property type="match status" value="1"/>
</dbReference>
<dbReference type="GO" id="GO:0043252">
    <property type="term" value="P:sodium-independent organic anion transport"/>
    <property type="evidence" value="ECO:0007669"/>
    <property type="project" value="TreeGrafter"/>
</dbReference>
<dbReference type="Pfam" id="PF03137">
    <property type="entry name" value="OATP"/>
    <property type="match status" value="1"/>
</dbReference>
<evidence type="ECO:0000256" key="8">
    <source>
        <dbReference type="RuleBase" id="RU362056"/>
    </source>
</evidence>
<evidence type="ECO:0000313" key="10">
    <source>
        <dbReference type="EMBL" id="TRY61914.1"/>
    </source>
</evidence>
<keyword evidence="5 8" id="KW-1133">Transmembrane helix</keyword>
<feature type="transmembrane region" description="Helical" evidence="8">
    <location>
        <begin position="349"/>
        <end position="368"/>
    </location>
</feature>
<evidence type="ECO:0000256" key="1">
    <source>
        <dbReference type="ARBA" id="ARBA00004651"/>
    </source>
</evidence>
<dbReference type="GO" id="GO:0016323">
    <property type="term" value="C:basolateral plasma membrane"/>
    <property type="evidence" value="ECO:0007669"/>
    <property type="project" value="TreeGrafter"/>
</dbReference>
<feature type="transmembrane region" description="Helical" evidence="8">
    <location>
        <begin position="243"/>
        <end position="263"/>
    </location>
</feature>
<comment type="similarity">
    <text evidence="2 8">Belongs to the organo anion transporter (TC 2.A.60) family.</text>
</comment>
<dbReference type="InterPro" id="IPR002350">
    <property type="entry name" value="Kazal_dom"/>
</dbReference>
<dbReference type="PROSITE" id="PS51465">
    <property type="entry name" value="KAZAL_2"/>
    <property type="match status" value="1"/>
</dbReference>
<feature type="domain" description="Kazal-like" evidence="9">
    <location>
        <begin position="411"/>
        <end position="463"/>
    </location>
</feature>
<dbReference type="NCBIfam" id="TIGR00805">
    <property type="entry name" value="oat"/>
    <property type="match status" value="1"/>
</dbReference>
<dbReference type="CDD" id="cd17336">
    <property type="entry name" value="MFS_SLCO_OATP"/>
    <property type="match status" value="1"/>
</dbReference>
<sequence length="683" mass="75418">MTPEEKATSCGLFNWRPTYLRKWASARLYLALYVCTGIFQTMMFSYLSVVLSTVEKRFGLKSQDAAWLYSGNEISQIFFIFALPFVGRVKRRPLYMGLAITLGSLGCFMISLPHFLGDKSYELRQEQSNVNFDSDTCLINGTRADSCANGKASKDLGSLAIIFMGIFLMGIGVSFFYSFGIPYVDDNSDKTDSPFRLSIILCSRTIGPTLGYILGASMLAIYIHPSQTPDFDLNDPRWLGAWWIGFIIIGGLLFVSSPFLTLFPQRLPSGSSDAKMIQEQRGKDPETAKEWLEELFGVTRRLVTNKIWVLNVFSTVFVLFGFIGLATFMPKYLEYHFRQNASKGGGLGGLANALPTAVGMLVSGYFVGKRKPSAKSLAGYCAIVGGFGVLAVASLLFLSCPKLSISGVTTQGNVLPCNNECQCASVDFHPICSMDGQTNFFSPCHAGCQMSLVERLKDGKKKKFFENCSCVAAHSEREKLLRAKPWWDLKNQADQAADGDAIRPLKFLDDTSTVISSAVEGYCPYDCKGVFYGALGILLIIAAVGASTRVPNMLISLRMIDIQDKAASLTLQVSVFSLLVFLPSPILVGALIDSTCEVWAEKCGETTNCLVYDTDLMRHYLFGMMTICMFLGFLCDVGVWYYIGDLKVYDSEYEDDNKSVVSGFGKDPIDFVDIELETKHVTL</sequence>
<dbReference type="PANTHER" id="PTHR11388:SF76">
    <property type="entry name" value="SOLUTE CARRIER ORGANIC ANION TRANSPORTER FAMILY MEMBER"/>
    <property type="match status" value="1"/>
</dbReference>
<gene>
    <name evidence="10" type="ORF">TCAL_01445</name>
</gene>
<organism evidence="10 11">
    <name type="scientific">Tigriopus californicus</name>
    <name type="common">Marine copepod</name>
    <dbReference type="NCBI Taxonomy" id="6832"/>
    <lineage>
        <taxon>Eukaryota</taxon>
        <taxon>Metazoa</taxon>
        <taxon>Ecdysozoa</taxon>
        <taxon>Arthropoda</taxon>
        <taxon>Crustacea</taxon>
        <taxon>Multicrustacea</taxon>
        <taxon>Hexanauplia</taxon>
        <taxon>Copepoda</taxon>
        <taxon>Harpacticoida</taxon>
        <taxon>Harpacticidae</taxon>
        <taxon>Tigriopus</taxon>
    </lineage>
</organism>
<keyword evidence="8" id="KW-0813">Transport</keyword>
<dbReference type="GO" id="GO:0015347">
    <property type="term" value="F:sodium-independent organic anion transmembrane transporter activity"/>
    <property type="evidence" value="ECO:0007669"/>
    <property type="project" value="TreeGrafter"/>
</dbReference>
<keyword evidence="6 8" id="KW-0472">Membrane</keyword>
<evidence type="ECO:0000259" key="9">
    <source>
        <dbReference type="PROSITE" id="PS51465"/>
    </source>
</evidence>
<keyword evidence="3" id="KW-1003">Cell membrane</keyword>
<dbReference type="Gene3D" id="1.20.1250.20">
    <property type="entry name" value="MFS general substrate transporter like domains"/>
    <property type="match status" value="1"/>
</dbReference>
<keyword evidence="8" id="KW-0406">Ion transport</keyword>
<dbReference type="EMBL" id="VCGU01000459">
    <property type="protein sequence ID" value="TRY61914.1"/>
    <property type="molecule type" value="Genomic_DNA"/>
</dbReference>
<keyword evidence="4 8" id="KW-0812">Transmembrane</keyword>
<feature type="transmembrane region" description="Helical" evidence="8">
    <location>
        <begin position="28"/>
        <end position="47"/>
    </location>
</feature>
<evidence type="ECO:0000256" key="5">
    <source>
        <dbReference type="ARBA" id="ARBA00022989"/>
    </source>
</evidence>
<feature type="transmembrane region" description="Helical" evidence="8">
    <location>
        <begin position="529"/>
        <end position="548"/>
    </location>
</feature>
<feature type="transmembrane region" description="Helical" evidence="8">
    <location>
        <begin position="205"/>
        <end position="223"/>
    </location>
</feature>
<feature type="transmembrane region" description="Helical" evidence="8">
    <location>
        <begin position="620"/>
        <end position="643"/>
    </location>
</feature>
<dbReference type="OMA" id="YMICFSA"/>
<feature type="transmembrane region" description="Helical" evidence="8">
    <location>
        <begin position="569"/>
        <end position="592"/>
    </location>
</feature>
<dbReference type="GO" id="GO:0006811">
    <property type="term" value="P:monoatomic ion transport"/>
    <property type="evidence" value="ECO:0007669"/>
    <property type="project" value="UniProtKB-KW"/>
</dbReference>
<dbReference type="InterPro" id="IPR004156">
    <property type="entry name" value="OATP"/>
</dbReference>
<feature type="transmembrane region" description="Helical" evidence="8">
    <location>
        <begin position="308"/>
        <end position="329"/>
    </location>
</feature>
<evidence type="ECO:0000256" key="4">
    <source>
        <dbReference type="ARBA" id="ARBA00022692"/>
    </source>
</evidence>
<feature type="transmembrane region" description="Helical" evidence="8">
    <location>
        <begin position="94"/>
        <end position="116"/>
    </location>
</feature>
<keyword evidence="11" id="KW-1185">Reference proteome</keyword>
<feature type="transmembrane region" description="Helical" evidence="8">
    <location>
        <begin position="377"/>
        <end position="398"/>
    </location>
</feature>
<protein>
    <recommendedName>
        <fullName evidence="8">Solute carrier organic anion transporter family member</fullName>
    </recommendedName>
</protein>
<evidence type="ECO:0000256" key="6">
    <source>
        <dbReference type="ARBA" id="ARBA00023136"/>
    </source>
</evidence>
<proteinExistence type="inferred from homology"/>
<feature type="transmembrane region" description="Helical" evidence="8">
    <location>
        <begin position="159"/>
        <end position="184"/>
    </location>
</feature>
<feature type="transmembrane region" description="Helical" evidence="8">
    <location>
        <begin position="67"/>
        <end position="87"/>
    </location>
</feature>
<dbReference type="SUPFAM" id="SSF103473">
    <property type="entry name" value="MFS general substrate transporter"/>
    <property type="match status" value="1"/>
</dbReference>
<accession>A0A553N8Z6</accession>
<comment type="caution">
    <text evidence="10">The sequence shown here is derived from an EMBL/GenBank/DDBJ whole genome shotgun (WGS) entry which is preliminary data.</text>
</comment>
<reference evidence="10 11" key="1">
    <citation type="journal article" date="2018" name="Nat. Ecol. Evol.">
        <title>Genomic signatures of mitonuclear coevolution across populations of Tigriopus californicus.</title>
        <authorList>
            <person name="Barreto F.S."/>
            <person name="Watson E.T."/>
            <person name="Lima T.G."/>
            <person name="Willett C.S."/>
            <person name="Edmands S."/>
            <person name="Li W."/>
            <person name="Burton R.S."/>
        </authorList>
    </citation>
    <scope>NUCLEOTIDE SEQUENCE [LARGE SCALE GENOMIC DNA]</scope>
    <source>
        <strain evidence="10 11">San Diego</strain>
    </source>
</reference>
<evidence type="ECO:0000256" key="2">
    <source>
        <dbReference type="ARBA" id="ARBA00009657"/>
    </source>
</evidence>
<dbReference type="PANTHER" id="PTHR11388">
    <property type="entry name" value="ORGANIC ANION TRANSPORTER"/>
    <property type="match status" value="1"/>
</dbReference>
<name>A0A553N8Z6_TIGCA</name>
<dbReference type="AlphaFoldDB" id="A0A553N8Z6"/>
<dbReference type="OrthoDB" id="5062115at2759"/>
<evidence type="ECO:0000313" key="11">
    <source>
        <dbReference type="Proteomes" id="UP000318571"/>
    </source>
</evidence>
<dbReference type="Proteomes" id="UP000318571">
    <property type="component" value="Chromosome 8"/>
</dbReference>
<evidence type="ECO:0000256" key="3">
    <source>
        <dbReference type="ARBA" id="ARBA00022475"/>
    </source>
</evidence>
<dbReference type="InterPro" id="IPR036259">
    <property type="entry name" value="MFS_trans_sf"/>
</dbReference>